<dbReference type="OrthoDB" id="688543at2759"/>
<dbReference type="Gene3D" id="3.30.1330.80">
    <property type="entry name" value="Hypothetical protein, similar to alpha- acetolactate decarboxylase, domain 2"/>
    <property type="match status" value="1"/>
</dbReference>
<gene>
    <name evidence="11 12 13 14 15 16" type="primary">LOC111313852</name>
</gene>
<dbReference type="SMART" id="SM00384">
    <property type="entry name" value="AT_hook"/>
    <property type="match status" value="2"/>
</dbReference>
<evidence type="ECO:0000256" key="5">
    <source>
        <dbReference type="ARBA" id="ARBA00023163"/>
    </source>
</evidence>
<keyword evidence="5 7" id="KW-0804">Transcription</keyword>
<dbReference type="Pfam" id="PF03479">
    <property type="entry name" value="PCC"/>
    <property type="match status" value="1"/>
</dbReference>
<evidence type="ECO:0000313" key="14">
    <source>
        <dbReference type="RefSeq" id="XP_022770413.1"/>
    </source>
</evidence>
<accession>A0A6P6AZP8</accession>
<sequence>MDRRDAMALSGSASYYMQQRGITGSGSGTQSGIHGSPGIHQLSSPNVQYHSSISATTMGSTLPIDSSSGITLHSVNVSTPSALPPSETVKRKRGRPRKYGSDGTVSLALTPASATHPGTITPSQKRGRGRPPGTGRKQQLASLGEWLSGSAGMGFTPHVITIAIGEDIATKIMSFSQQGPRAVCILSANGAVSTVTLRQPSSSGGTVTYEGRFEILCLSGSYLLTSNSGSRNLTGGLSVSLASPDGCVIGGGVGGMLIAASPVQVIVGSFLWGGPKTKNKKGGGQEGLKDSDNQSVDNLVAPLGISPIQNLTPTSPAGVWPGSRSMDLRNTHVDIDLMRG</sequence>
<evidence type="ECO:0000313" key="13">
    <source>
        <dbReference type="RefSeq" id="XP_022770412.1"/>
    </source>
</evidence>
<organism evidence="10 13">
    <name type="scientific">Durio zibethinus</name>
    <name type="common">Durian</name>
    <dbReference type="NCBI Taxonomy" id="66656"/>
    <lineage>
        <taxon>Eukaryota</taxon>
        <taxon>Viridiplantae</taxon>
        <taxon>Streptophyta</taxon>
        <taxon>Embryophyta</taxon>
        <taxon>Tracheophyta</taxon>
        <taxon>Spermatophyta</taxon>
        <taxon>Magnoliopsida</taxon>
        <taxon>eudicotyledons</taxon>
        <taxon>Gunneridae</taxon>
        <taxon>Pentapetalae</taxon>
        <taxon>rosids</taxon>
        <taxon>malvids</taxon>
        <taxon>Malvales</taxon>
        <taxon>Malvaceae</taxon>
        <taxon>Helicteroideae</taxon>
        <taxon>Durio</taxon>
    </lineage>
</organism>
<dbReference type="GO" id="GO:0005634">
    <property type="term" value="C:nucleus"/>
    <property type="evidence" value="ECO:0007669"/>
    <property type="project" value="UniProtKB-SubCell"/>
</dbReference>
<dbReference type="InterPro" id="IPR005175">
    <property type="entry name" value="PPC_dom"/>
</dbReference>
<keyword evidence="4 7" id="KW-0238">DNA-binding</keyword>
<dbReference type="InterPro" id="IPR017956">
    <property type="entry name" value="AT_hook_DNA-bd_motif"/>
</dbReference>
<dbReference type="FunFam" id="3.30.1330.80:FF:000003">
    <property type="entry name" value="AT-hook motif nuclear-localized protein 1-like"/>
    <property type="match status" value="1"/>
</dbReference>
<dbReference type="GO" id="GO:0003680">
    <property type="term" value="F:minor groove of adenine-thymine-rich DNA binding"/>
    <property type="evidence" value="ECO:0007669"/>
    <property type="project" value="UniProtKB-UniRule"/>
</dbReference>
<keyword evidence="3 7" id="KW-0805">Transcription regulation</keyword>
<dbReference type="RefSeq" id="XP_022770412.1">
    <property type="nucleotide sequence ID" value="XM_022914677.1"/>
</dbReference>
<keyword evidence="10" id="KW-1185">Reference proteome</keyword>
<protein>
    <recommendedName>
        <fullName evidence="7">AT-hook motif nuclear-localized protein</fullName>
    </recommendedName>
</protein>
<evidence type="ECO:0000256" key="3">
    <source>
        <dbReference type="ARBA" id="ARBA00023015"/>
    </source>
</evidence>
<evidence type="ECO:0000256" key="6">
    <source>
        <dbReference type="ARBA" id="ARBA00023242"/>
    </source>
</evidence>
<feature type="region of interest" description="Disordered" evidence="8">
    <location>
        <begin position="20"/>
        <end position="45"/>
    </location>
</feature>
<dbReference type="RefSeq" id="XP_022770410.1">
    <property type="nucleotide sequence ID" value="XM_022914675.1"/>
</dbReference>
<dbReference type="PROSITE" id="PS51742">
    <property type="entry name" value="PPC"/>
    <property type="match status" value="1"/>
</dbReference>
<name>A0A6P6AZP8_DURZI</name>
<dbReference type="PANTHER" id="PTHR31500:SF9">
    <property type="entry name" value="AT-HOOK MOTIF NUCLEAR-LOCALIZED PROTEIN 9"/>
    <property type="match status" value="1"/>
</dbReference>
<dbReference type="AlphaFoldDB" id="A0A6P6AZP8"/>
<feature type="domain" description="PPC" evidence="9">
    <location>
        <begin position="151"/>
        <end position="291"/>
    </location>
</feature>
<dbReference type="RefSeq" id="XP_022770413.1">
    <property type="nucleotide sequence ID" value="XM_022914678.1"/>
</dbReference>
<reference evidence="11 12" key="1">
    <citation type="submission" date="2025-04" db="UniProtKB">
        <authorList>
            <consortium name="RefSeq"/>
        </authorList>
    </citation>
    <scope>IDENTIFICATION</scope>
    <source>
        <tissue evidence="11 12">Fruit stalk</tissue>
    </source>
</reference>
<evidence type="ECO:0000313" key="11">
    <source>
        <dbReference type="RefSeq" id="XP_022770410.1"/>
    </source>
</evidence>
<dbReference type="RefSeq" id="XP_022770411.1">
    <property type="nucleotide sequence ID" value="XM_022914676.1"/>
</dbReference>
<dbReference type="InterPro" id="IPR039605">
    <property type="entry name" value="AHL"/>
</dbReference>
<evidence type="ECO:0000313" key="10">
    <source>
        <dbReference type="Proteomes" id="UP000515121"/>
    </source>
</evidence>
<dbReference type="Proteomes" id="UP000515121">
    <property type="component" value="Unplaced"/>
</dbReference>
<proteinExistence type="predicted"/>
<comment type="subcellular location">
    <subcellularLocation>
        <location evidence="2 7">Nucleus</location>
    </subcellularLocation>
</comment>
<keyword evidence="6 7" id="KW-0539">Nucleus</keyword>
<dbReference type="RefSeq" id="XP_022770415.1">
    <property type="nucleotide sequence ID" value="XM_022914680.1"/>
</dbReference>
<dbReference type="KEGG" id="dzi:111313852"/>
<dbReference type="PANTHER" id="PTHR31500">
    <property type="entry name" value="AT-HOOK MOTIF NUCLEAR-LOCALIZED PROTEIN 9"/>
    <property type="match status" value="1"/>
</dbReference>
<comment type="domain">
    <text evidence="7">The PPC domain mediates interactions between AHL proteins.</text>
</comment>
<evidence type="ECO:0000256" key="7">
    <source>
        <dbReference type="RuleBase" id="RU367031"/>
    </source>
</evidence>
<evidence type="ECO:0000259" key="9">
    <source>
        <dbReference type="PROSITE" id="PS51742"/>
    </source>
</evidence>
<dbReference type="SUPFAM" id="SSF117856">
    <property type="entry name" value="AF0104/ALDC/Ptd012-like"/>
    <property type="match status" value="1"/>
</dbReference>
<feature type="region of interest" description="Disordered" evidence="8">
    <location>
        <begin position="75"/>
        <end position="139"/>
    </location>
</feature>
<comment type="function">
    <text evidence="1 7">Transcription factor that specifically binds AT-rich DNA sequences related to the nuclear matrix attachment regions (MARs).</text>
</comment>
<dbReference type="RefSeq" id="XP_022770414.1">
    <property type="nucleotide sequence ID" value="XM_022914679.1"/>
</dbReference>
<dbReference type="GeneID" id="111313852"/>
<feature type="compositionally biased region" description="Polar residues" evidence="8">
    <location>
        <begin position="112"/>
        <end position="124"/>
    </location>
</feature>
<dbReference type="CDD" id="cd11378">
    <property type="entry name" value="DUF296"/>
    <property type="match status" value="1"/>
</dbReference>
<evidence type="ECO:0000256" key="8">
    <source>
        <dbReference type="SAM" id="MobiDB-lite"/>
    </source>
</evidence>
<evidence type="ECO:0000313" key="15">
    <source>
        <dbReference type="RefSeq" id="XP_022770414.1"/>
    </source>
</evidence>
<evidence type="ECO:0000313" key="16">
    <source>
        <dbReference type="RefSeq" id="XP_022770415.1"/>
    </source>
</evidence>
<evidence type="ECO:0000256" key="1">
    <source>
        <dbReference type="ARBA" id="ARBA00003687"/>
    </source>
</evidence>
<evidence type="ECO:0000256" key="2">
    <source>
        <dbReference type="ARBA" id="ARBA00004123"/>
    </source>
</evidence>
<evidence type="ECO:0000313" key="12">
    <source>
        <dbReference type="RefSeq" id="XP_022770411.1"/>
    </source>
</evidence>
<evidence type="ECO:0000256" key="4">
    <source>
        <dbReference type="ARBA" id="ARBA00023125"/>
    </source>
</evidence>